<evidence type="ECO:0000256" key="4">
    <source>
        <dbReference type="ARBA" id="ARBA00022801"/>
    </source>
</evidence>
<dbReference type="Pfam" id="PF04002">
    <property type="entry name" value="RadC"/>
    <property type="match status" value="1"/>
</dbReference>
<dbReference type="InterPro" id="IPR020891">
    <property type="entry name" value="UPF0758_CS"/>
</dbReference>
<evidence type="ECO:0000256" key="5">
    <source>
        <dbReference type="ARBA" id="ARBA00022833"/>
    </source>
</evidence>
<dbReference type="SUPFAM" id="SSF102712">
    <property type="entry name" value="JAB1/MPN domain"/>
    <property type="match status" value="1"/>
</dbReference>
<keyword evidence="4" id="KW-0378">Hydrolase</keyword>
<dbReference type="STRING" id="1033810.HLPCO_001504"/>
<name>F7PWV6_9MOLU</name>
<dbReference type="InParanoid" id="F7PWV6"/>
<dbReference type="Proteomes" id="UP000005707">
    <property type="component" value="Unassembled WGS sequence"/>
</dbReference>
<evidence type="ECO:0000256" key="1">
    <source>
        <dbReference type="ARBA" id="ARBA00010243"/>
    </source>
</evidence>
<organism evidence="8 9">
    <name type="scientific">Haloplasma contractile SSD-17B</name>
    <dbReference type="NCBI Taxonomy" id="1033810"/>
    <lineage>
        <taxon>Bacteria</taxon>
        <taxon>Bacillati</taxon>
        <taxon>Mycoplasmatota</taxon>
        <taxon>Mollicutes</taxon>
        <taxon>Haloplasmatales</taxon>
        <taxon>Haloplasmataceae</taxon>
        <taxon>Haloplasma</taxon>
    </lineage>
</organism>
<comment type="similarity">
    <text evidence="1">Belongs to the UPF0758 family.</text>
</comment>
<keyword evidence="3" id="KW-0479">Metal-binding</keyword>
<dbReference type="AlphaFoldDB" id="F7PWV6"/>
<gene>
    <name evidence="8" type="ORF">HLPCO_001504</name>
</gene>
<reference evidence="8 9" key="2">
    <citation type="journal article" date="2013" name="PLoS ONE">
        <title>INDIGO - INtegrated Data Warehouse of MIcrobial GenOmes with Examples from the Red Sea Extremophiles.</title>
        <authorList>
            <person name="Alam I."/>
            <person name="Antunes A."/>
            <person name="Kamau A.A."/>
            <person name="Ba Alawi W."/>
            <person name="Kalkatawi M."/>
            <person name="Stingl U."/>
            <person name="Bajic V.B."/>
        </authorList>
    </citation>
    <scope>NUCLEOTIDE SEQUENCE [LARGE SCALE GENOMIC DNA]</scope>
    <source>
        <strain evidence="8 9">SSD-17B</strain>
    </source>
</reference>
<evidence type="ECO:0000313" key="8">
    <source>
        <dbReference type="EMBL" id="ERJ12518.1"/>
    </source>
</evidence>
<dbReference type="PANTHER" id="PTHR30471">
    <property type="entry name" value="DNA REPAIR PROTEIN RADC"/>
    <property type="match status" value="1"/>
</dbReference>
<keyword evidence="5" id="KW-0862">Zinc</keyword>
<dbReference type="RefSeq" id="WP_008824903.1">
    <property type="nucleotide sequence ID" value="NZ_AFNU02000004.1"/>
</dbReference>
<proteinExistence type="inferred from homology"/>
<comment type="caution">
    <text evidence="8">The sequence shown here is derived from an EMBL/GenBank/DDBJ whole genome shotgun (WGS) entry which is preliminary data.</text>
</comment>
<keyword evidence="2" id="KW-0645">Protease</keyword>
<dbReference type="InterPro" id="IPR001405">
    <property type="entry name" value="UPF0758"/>
</dbReference>
<dbReference type="OrthoDB" id="9804482at2"/>
<dbReference type="PROSITE" id="PS01302">
    <property type="entry name" value="UPF0758"/>
    <property type="match status" value="1"/>
</dbReference>
<dbReference type="InterPro" id="IPR037518">
    <property type="entry name" value="MPN"/>
</dbReference>
<accession>F7PWV6</accession>
<dbReference type="InterPro" id="IPR025657">
    <property type="entry name" value="RadC_JAB"/>
</dbReference>
<dbReference type="CDD" id="cd08071">
    <property type="entry name" value="MPN_DUF2466"/>
    <property type="match status" value="1"/>
</dbReference>
<keyword evidence="9" id="KW-1185">Reference proteome</keyword>
<dbReference type="Gene3D" id="3.40.140.10">
    <property type="entry name" value="Cytidine Deaminase, domain 2"/>
    <property type="match status" value="1"/>
</dbReference>
<dbReference type="GO" id="GO:0008237">
    <property type="term" value="F:metallopeptidase activity"/>
    <property type="evidence" value="ECO:0007669"/>
    <property type="project" value="UniProtKB-KW"/>
</dbReference>
<dbReference type="GO" id="GO:0046872">
    <property type="term" value="F:metal ion binding"/>
    <property type="evidence" value="ECO:0007669"/>
    <property type="project" value="UniProtKB-KW"/>
</dbReference>
<dbReference type="PANTHER" id="PTHR30471:SF3">
    <property type="entry name" value="UPF0758 PROTEIN YEES-RELATED"/>
    <property type="match status" value="1"/>
</dbReference>
<dbReference type="EMBL" id="AFNU02000004">
    <property type="protein sequence ID" value="ERJ12518.1"/>
    <property type="molecule type" value="Genomic_DNA"/>
</dbReference>
<dbReference type="eggNOG" id="COG2003">
    <property type="taxonomic scope" value="Bacteria"/>
</dbReference>
<feature type="domain" description="MPN" evidence="7">
    <location>
        <begin position="27"/>
        <end position="157"/>
    </location>
</feature>
<reference evidence="8 9" key="1">
    <citation type="journal article" date="2011" name="J. Bacteriol.">
        <title>Genome sequence of Haloplasma contractile, an unusual contractile bacterium from a deep-sea anoxic brine lake.</title>
        <authorList>
            <person name="Antunes A."/>
            <person name="Alam I."/>
            <person name="El Dorry H."/>
            <person name="Siam R."/>
            <person name="Robertson A."/>
            <person name="Bajic V.B."/>
            <person name="Stingl U."/>
        </authorList>
    </citation>
    <scope>NUCLEOTIDE SEQUENCE [LARGE SCALE GENOMIC DNA]</scope>
    <source>
        <strain evidence="8 9">SSD-17B</strain>
    </source>
</reference>
<dbReference type="PROSITE" id="PS50249">
    <property type="entry name" value="MPN"/>
    <property type="match status" value="1"/>
</dbReference>
<protein>
    <submittedName>
        <fullName evidence="8">DNA repair protein RadC</fullName>
    </submittedName>
</protein>
<evidence type="ECO:0000313" key="9">
    <source>
        <dbReference type="Proteomes" id="UP000005707"/>
    </source>
</evidence>
<evidence type="ECO:0000256" key="2">
    <source>
        <dbReference type="ARBA" id="ARBA00022670"/>
    </source>
</evidence>
<sequence length="158" mass="17973">MRINYYKTKMVLVKENGMNYKVDDDFQVTAPDKIAKLIYELFDLQGEMQEHLIVICLDTKNKIIAVKTAFVGSLNKSVVHPREVFNFALLSSSASIIVAHNHPSGDVRPSQQDISVTKRLSEVGEVIGIELLDHIIIGNQYDELDVKYLSMREEKYLS</sequence>
<dbReference type="GO" id="GO:0006508">
    <property type="term" value="P:proteolysis"/>
    <property type="evidence" value="ECO:0007669"/>
    <property type="project" value="UniProtKB-KW"/>
</dbReference>
<keyword evidence="6" id="KW-0482">Metalloprotease</keyword>
<evidence type="ECO:0000256" key="3">
    <source>
        <dbReference type="ARBA" id="ARBA00022723"/>
    </source>
</evidence>
<evidence type="ECO:0000259" key="7">
    <source>
        <dbReference type="PROSITE" id="PS50249"/>
    </source>
</evidence>
<evidence type="ECO:0000256" key="6">
    <source>
        <dbReference type="ARBA" id="ARBA00023049"/>
    </source>
</evidence>